<feature type="transmembrane region" description="Helical" evidence="7">
    <location>
        <begin position="96"/>
        <end position="119"/>
    </location>
</feature>
<keyword evidence="6 7" id="KW-0472">Membrane</keyword>
<dbReference type="PROSITE" id="PS50850">
    <property type="entry name" value="MFS"/>
    <property type="match status" value="1"/>
</dbReference>
<dbReference type="InterPro" id="IPR036259">
    <property type="entry name" value="MFS_trans_sf"/>
</dbReference>
<feature type="transmembrane region" description="Helical" evidence="7">
    <location>
        <begin position="356"/>
        <end position="374"/>
    </location>
</feature>
<name>A0A3L8PVZ5_9GAMM</name>
<keyword evidence="5 7" id="KW-1133">Transmembrane helix</keyword>
<gene>
    <name evidence="9" type="ORF">D5018_11595</name>
</gene>
<dbReference type="PANTHER" id="PTHR23517">
    <property type="entry name" value="RESISTANCE PROTEIN MDTM, PUTATIVE-RELATED-RELATED"/>
    <property type="match status" value="1"/>
</dbReference>
<dbReference type="CDD" id="cd17472">
    <property type="entry name" value="MFS_YajR_like"/>
    <property type="match status" value="1"/>
</dbReference>
<dbReference type="InterPro" id="IPR020846">
    <property type="entry name" value="MFS_dom"/>
</dbReference>
<evidence type="ECO:0000256" key="7">
    <source>
        <dbReference type="SAM" id="Phobius"/>
    </source>
</evidence>
<dbReference type="Gene3D" id="3.30.70.100">
    <property type="match status" value="1"/>
</dbReference>
<dbReference type="Gene3D" id="1.20.1250.20">
    <property type="entry name" value="MFS general substrate transporter like domains"/>
    <property type="match status" value="1"/>
</dbReference>
<feature type="transmembrane region" description="Helical" evidence="7">
    <location>
        <begin position="125"/>
        <end position="143"/>
    </location>
</feature>
<feature type="transmembrane region" description="Helical" evidence="7">
    <location>
        <begin position="295"/>
        <end position="312"/>
    </location>
</feature>
<keyword evidence="10" id="KW-1185">Reference proteome</keyword>
<sequence>MQIGITLPFLSSRFFNMQSNGLSAVEKKVAASLASVFGLRMMGLFMIMPVFALYGQHLTGFSPFLVGVAIGAYGLTQALLQIPMGILSDKFGRKPVIIGGLIVFSIGSLVAASATSIYMVIVGRALQGMGAIAAAVLALAADLTRDEQRTKVMAVIGMCIGFSFALALLLGPIVAHHLGLSGLFIMTAIFAVIGVLIVQFFVPNPVRHAPKGDTVAAPARLLTMLKNPQLIRLDAGIFILHLTLTAVFVALPFVLVHAGFAKENHWKLYFPTFIGAFFLMVPLIIIGVKKKNTKATFQISLLIMLASLAILALFENQFWLIALGILLFFTAFNYLEASLPSLIAKFCPAGDKGSAMGVYSTSQFLGAFCGGLLGGSMYQWVGANGVFIVALVLVGIWLLLSLGMENPVLLKSYTLSTKIRDKAHAQEIAAQLSALTGVAEAILITEEQAAYLKVTDQFELESAQAILKSSD</sequence>
<dbReference type="EMBL" id="QZEI01000032">
    <property type="protein sequence ID" value="RLV59506.1"/>
    <property type="molecule type" value="Genomic_DNA"/>
</dbReference>
<feature type="transmembrane region" description="Helical" evidence="7">
    <location>
        <begin position="29"/>
        <end position="52"/>
    </location>
</feature>
<dbReference type="InterPro" id="IPR005829">
    <property type="entry name" value="Sugar_transporter_CS"/>
</dbReference>
<keyword evidence="3" id="KW-1003">Cell membrane</keyword>
<feature type="transmembrane region" description="Helical" evidence="7">
    <location>
        <begin position="64"/>
        <end position="84"/>
    </location>
</feature>
<keyword evidence="2" id="KW-0813">Transport</keyword>
<feature type="transmembrane region" description="Helical" evidence="7">
    <location>
        <begin position="181"/>
        <end position="202"/>
    </location>
</feature>
<dbReference type="AlphaFoldDB" id="A0A3L8PVZ5"/>
<dbReference type="GO" id="GO:0022857">
    <property type="term" value="F:transmembrane transporter activity"/>
    <property type="evidence" value="ECO:0007669"/>
    <property type="project" value="InterPro"/>
</dbReference>
<dbReference type="OrthoDB" id="9764259at2"/>
<comment type="caution">
    <text evidence="9">The sequence shown here is derived from an EMBL/GenBank/DDBJ whole genome shotgun (WGS) entry which is preliminary data.</text>
</comment>
<feature type="domain" description="Major facilitator superfamily (MFS) profile" evidence="8">
    <location>
        <begin position="1"/>
        <end position="409"/>
    </location>
</feature>
<evidence type="ECO:0000313" key="9">
    <source>
        <dbReference type="EMBL" id="RLV59506.1"/>
    </source>
</evidence>
<evidence type="ECO:0000256" key="4">
    <source>
        <dbReference type="ARBA" id="ARBA00022692"/>
    </source>
</evidence>
<dbReference type="PANTHER" id="PTHR23517:SF2">
    <property type="entry name" value="MULTIDRUG RESISTANCE PROTEIN MDTH"/>
    <property type="match status" value="1"/>
</dbReference>
<evidence type="ECO:0000256" key="5">
    <source>
        <dbReference type="ARBA" id="ARBA00022989"/>
    </source>
</evidence>
<dbReference type="InterPro" id="IPR011701">
    <property type="entry name" value="MFS"/>
</dbReference>
<keyword evidence="4 7" id="KW-0812">Transmembrane</keyword>
<protein>
    <submittedName>
        <fullName evidence="9">MFS transporter</fullName>
    </submittedName>
</protein>
<evidence type="ECO:0000256" key="6">
    <source>
        <dbReference type="ARBA" id="ARBA00023136"/>
    </source>
</evidence>
<comment type="subcellular location">
    <subcellularLocation>
        <location evidence="1">Cell membrane</location>
        <topology evidence="1">Multi-pass membrane protein</topology>
    </subcellularLocation>
</comment>
<evidence type="ECO:0000256" key="3">
    <source>
        <dbReference type="ARBA" id="ARBA00022475"/>
    </source>
</evidence>
<evidence type="ECO:0000256" key="2">
    <source>
        <dbReference type="ARBA" id="ARBA00022448"/>
    </source>
</evidence>
<accession>A0A3L8PVZ5</accession>
<feature type="transmembrane region" description="Helical" evidence="7">
    <location>
        <begin position="155"/>
        <end position="175"/>
    </location>
</feature>
<dbReference type="Pfam" id="PF07690">
    <property type="entry name" value="MFS_1"/>
    <property type="match status" value="1"/>
</dbReference>
<feature type="transmembrane region" description="Helical" evidence="7">
    <location>
        <begin position="318"/>
        <end position="335"/>
    </location>
</feature>
<dbReference type="Proteomes" id="UP000281474">
    <property type="component" value="Unassembled WGS sequence"/>
</dbReference>
<proteinExistence type="predicted"/>
<evidence type="ECO:0000256" key="1">
    <source>
        <dbReference type="ARBA" id="ARBA00004651"/>
    </source>
</evidence>
<evidence type="ECO:0000259" key="8">
    <source>
        <dbReference type="PROSITE" id="PS50850"/>
    </source>
</evidence>
<dbReference type="GO" id="GO:0005886">
    <property type="term" value="C:plasma membrane"/>
    <property type="evidence" value="ECO:0007669"/>
    <property type="project" value="UniProtKB-SubCell"/>
</dbReference>
<organism evidence="9 10">
    <name type="scientific">Parashewanella curva</name>
    <dbReference type="NCBI Taxonomy" id="2338552"/>
    <lineage>
        <taxon>Bacteria</taxon>
        <taxon>Pseudomonadati</taxon>
        <taxon>Pseudomonadota</taxon>
        <taxon>Gammaproteobacteria</taxon>
        <taxon>Alteromonadales</taxon>
        <taxon>Shewanellaceae</taxon>
        <taxon>Parashewanella</taxon>
    </lineage>
</organism>
<reference evidence="9 10" key="1">
    <citation type="submission" date="2018-09" db="EMBL/GenBank/DDBJ databases">
        <title>Phylogeny of the Shewanellaceae, and recommendation for two new genera, Pseudoshewanella and Parashewanella.</title>
        <authorList>
            <person name="Wang G."/>
        </authorList>
    </citation>
    <scope>NUCLEOTIDE SEQUENCE [LARGE SCALE GENOMIC DNA]</scope>
    <source>
        <strain evidence="9 10">C51</strain>
    </source>
</reference>
<dbReference type="InterPro" id="IPR050171">
    <property type="entry name" value="MFS_Transporters"/>
</dbReference>
<feature type="transmembrane region" description="Helical" evidence="7">
    <location>
        <begin position="230"/>
        <end position="256"/>
    </location>
</feature>
<feature type="transmembrane region" description="Helical" evidence="7">
    <location>
        <begin position="268"/>
        <end position="288"/>
    </location>
</feature>
<feature type="transmembrane region" description="Helical" evidence="7">
    <location>
        <begin position="380"/>
        <end position="402"/>
    </location>
</feature>
<dbReference type="SUPFAM" id="SSF103473">
    <property type="entry name" value="MFS general substrate transporter"/>
    <property type="match status" value="1"/>
</dbReference>
<dbReference type="PROSITE" id="PS00216">
    <property type="entry name" value="SUGAR_TRANSPORT_1"/>
    <property type="match status" value="1"/>
</dbReference>
<evidence type="ECO:0000313" key="10">
    <source>
        <dbReference type="Proteomes" id="UP000281474"/>
    </source>
</evidence>